<organism evidence="1 2">
    <name type="scientific">Burkholderia phage BcepSauron</name>
    <dbReference type="NCBI Taxonomy" id="2530033"/>
    <lineage>
        <taxon>Viruses</taxon>
        <taxon>Duplodnaviria</taxon>
        <taxon>Heunggongvirae</taxon>
        <taxon>Uroviricota</taxon>
        <taxon>Caudoviricetes</taxon>
        <taxon>Sarumanvirus</taxon>
        <taxon>Sarumanvirus bcepsauron</taxon>
    </lineage>
</organism>
<evidence type="ECO:0000313" key="1">
    <source>
        <dbReference type="EMBL" id="QBQ74642.1"/>
    </source>
</evidence>
<reference evidence="1 2" key="1">
    <citation type="submission" date="2019-02" db="EMBL/GenBank/DDBJ databases">
        <title>Complete genome sequence of Burkholderia cenocepacia phage BcepSauron.</title>
        <authorList>
            <person name="Park K."/>
            <person name="Gonzalez C."/>
            <person name="Liu M."/>
            <person name="Gill J."/>
        </authorList>
    </citation>
    <scope>NUCLEOTIDE SEQUENCE [LARGE SCALE GENOMIC DNA]</scope>
</reference>
<gene>
    <name evidence="1" type="ORF">BcepSauron_262</name>
</gene>
<dbReference type="EMBL" id="MK552141">
    <property type="protein sequence ID" value="QBQ74642.1"/>
    <property type="molecule type" value="Genomic_DNA"/>
</dbReference>
<evidence type="ECO:0000313" key="2">
    <source>
        <dbReference type="Proteomes" id="UP000301424"/>
    </source>
</evidence>
<name>A0A482MMY6_9CAUD</name>
<dbReference type="Proteomes" id="UP000301424">
    <property type="component" value="Segment"/>
</dbReference>
<keyword evidence="2" id="KW-1185">Reference proteome</keyword>
<sequence length="373" mass="41279">MGFAVNDRLEVSLFINDQEFPLDSLNVLHFLHIAWGTRGLVPTIHLSVFDAQHTLDAVPLQDGIPIRVAIRAYQGQTQTYNFRKYDHKKTNTGNGFTYRLDGYLDVPKYWLGTSVVGIRGTSNEVLNQIATSCGMKYEGVSTADSQLWLPRNRTYAEFARHVADAGYATDSSYMEMAVTSYGAIRYLDVNALPQTTTKVTLGQFVQGSLTAADYKPHARSGMNNKMTGYQNTKYSQSLSGDVLNSATSTLVFNPDSSAPLFNAKVREDAARGYQTFGGIDVGNTHANYDKALYQNLRYSNLFSLDVEFLMASPTTFEPMDTFSFIVDQETNLVDRAYAGTYTVVARAIFITGATYAEKILGTRSGMDTTYTSG</sequence>
<proteinExistence type="predicted"/>
<accession>A0A482MMY6</accession>
<protein>
    <submittedName>
        <fullName evidence="1">Uncharacterized protein</fullName>
    </submittedName>
</protein>